<dbReference type="Gene3D" id="3.20.20.450">
    <property type="entry name" value="EAL domain"/>
    <property type="match status" value="1"/>
</dbReference>
<dbReference type="EMBL" id="SSOA01000003">
    <property type="protein sequence ID" value="THF50748.1"/>
    <property type="molecule type" value="Genomic_DNA"/>
</dbReference>
<dbReference type="NCBIfam" id="TIGR00254">
    <property type="entry name" value="GGDEF"/>
    <property type="match status" value="1"/>
</dbReference>
<dbReference type="SMART" id="SM00052">
    <property type="entry name" value="EAL"/>
    <property type="match status" value="1"/>
</dbReference>
<dbReference type="PROSITE" id="PS50112">
    <property type="entry name" value="PAS"/>
    <property type="match status" value="1"/>
</dbReference>
<evidence type="ECO:0000259" key="2">
    <source>
        <dbReference type="PROSITE" id="PS50112"/>
    </source>
</evidence>
<dbReference type="Pfam" id="PF12860">
    <property type="entry name" value="PAS_7"/>
    <property type="match status" value="1"/>
</dbReference>
<dbReference type="InterPro" id="IPR000014">
    <property type="entry name" value="PAS"/>
</dbReference>
<evidence type="ECO:0000313" key="6">
    <source>
        <dbReference type="Proteomes" id="UP000310754"/>
    </source>
</evidence>
<keyword evidence="1" id="KW-0472">Membrane</keyword>
<feature type="domain" description="GGDEF" evidence="4">
    <location>
        <begin position="413"/>
        <end position="546"/>
    </location>
</feature>
<proteinExistence type="predicted"/>
<feature type="domain" description="PAS" evidence="2">
    <location>
        <begin position="254"/>
        <end position="296"/>
    </location>
</feature>
<dbReference type="SUPFAM" id="SSF141868">
    <property type="entry name" value="EAL domain-like"/>
    <property type="match status" value="1"/>
</dbReference>
<dbReference type="SMART" id="SM00267">
    <property type="entry name" value="GGDEF"/>
    <property type="match status" value="1"/>
</dbReference>
<organism evidence="5 6">
    <name type="scientific">Allorhizobium terrae</name>
    <dbReference type="NCBI Taxonomy" id="1848972"/>
    <lineage>
        <taxon>Bacteria</taxon>
        <taxon>Pseudomonadati</taxon>
        <taxon>Pseudomonadota</taxon>
        <taxon>Alphaproteobacteria</taxon>
        <taxon>Hyphomicrobiales</taxon>
        <taxon>Rhizobiaceae</taxon>
        <taxon>Rhizobium/Agrobacterium group</taxon>
        <taxon>Allorhizobium</taxon>
    </lineage>
</organism>
<reference evidence="5 6" key="1">
    <citation type="submission" date="2019-04" db="EMBL/GenBank/DDBJ databases">
        <title>Rhizobium terrae sp. nov., isolated from a paddy soil.</title>
        <authorList>
            <person name="Lin S.-Y."/>
            <person name="Hameed A."/>
            <person name="Huang H.-I."/>
            <person name="Young C.-C."/>
        </authorList>
    </citation>
    <scope>NUCLEOTIDE SEQUENCE [LARGE SCALE GENOMIC DNA]</scope>
    <source>
        <strain evidence="5 6">CC-HIH110</strain>
    </source>
</reference>
<dbReference type="InterPro" id="IPR035919">
    <property type="entry name" value="EAL_sf"/>
</dbReference>
<dbReference type="SUPFAM" id="SSF55073">
    <property type="entry name" value="Nucleotide cyclase"/>
    <property type="match status" value="1"/>
</dbReference>
<dbReference type="InterPro" id="IPR035965">
    <property type="entry name" value="PAS-like_dom_sf"/>
</dbReference>
<feature type="transmembrane region" description="Helical" evidence="1">
    <location>
        <begin position="175"/>
        <end position="197"/>
    </location>
</feature>
<dbReference type="PROSITE" id="PS50883">
    <property type="entry name" value="EAL"/>
    <property type="match status" value="1"/>
</dbReference>
<dbReference type="InterPro" id="IPR029787">
    <property type="entry name" value="Nucleotide_cyclase"/>
</dbReference>
<evidence type="ECO:0000259" key="3">
    <source>
        <dbReference type="PROSITE" id="PS50883"/>
    </source>
</evidence>
<evidence type="ECO:0000256" key="1">
    <source>
        <dbReference type="SAM" id="Phobius"/>
    </source>
</evidence>
<dbReference type="InterPro" id="IPR043128">
    <property type="entry name" value="Rev_trsase/Diguanyl_cyclase"/>
</dbReference>
<name>A0A4S3ZXY1_9HYPH</name>
<dbReference type="Gene3D" id="3.30.70.270">
    <property type="match status" value="1"/>
</dbReference>
<comment type="caution">
    <text evidence="5">The sequence shown here is derived from an EMBL/GenBank/DDBJ whole genome shotgun (WGS) entry which is preliminary data.</text>
</comment>
<dbReference type="PROSITE" id="PS50887">
    <property type="entry name" value="GGDEF"/>
    <property type="match status" value="1"/>
</dbReference>
<protein>
    <submittedName>
        <fullName evidence="5">EAL domain-containing protein</fullName>
    </submittedName>
</protein>
<sequence>MMRPSGAIRFLLIGLVVVFFALAIYVIVLIREDQNETQQLSNYNIAWIASQASVEITRFEQRLTAFSAGSPDVDENEVNLRFDILVSRVSTLKSAVLQDFVNGDPERREFIDDLDTAVRKIDSLMPSISDRKVALQIIALIDPLDRRAPKLASAAYTFTSDTLIEHQLRLQSLQFLFIDLVTGLIACGLGLIALLVYQNRLANKTSQALEVLTTDLRVSSNELIKAQGDLEARNTDLRIQNETLLIRDIQLRTQNDRFDAALNNMSHGLLMLDSAGRLDVCNTRFCQILGLTLNDLPFGLSFVELRDNPNSKFAEAVRVFQAVMRATSEHASEAGATRFLHHCEDGRTLLSLCEKMPNGGWIATFEDVTERRRVEARLEYMARFDVLTDLPNRATFIEALQEALEEVGEDNSGQFGLLWLDLNSFKAVNDNLGHDAGDKVLQIMADRLRSCAKQHDIVSRFGGDEFAILRRGVRNVGDMEAFAQRVMDALGKPFIVHGREMPLSSSIGMTIAPMDGNDPQQLLKNADLALYRAKAHRQGMYCFYEPKMDDHEEMRLEMELDLRQALPKDQLEVFYQPIAEIASGKIISVEALLRWRHPVRGYISPAVFIPLAEEIGLITAIGEWVLRRACVDAAQWPKTMSVSVNVSTIQLRDNSITAAVESALSCSGLEPSRLILELTESALVGDNEGTFTILTKLKQSGIGLALDDFGTGYSSLSYLRKFPFDKVKIDKSFIDELTGNADNLAIVEAIIRLCGILKMGTTAEGVETQDQLDLLKSIGCELVQGYLIGKPQPFNPGVDAWSLNER</sequence>
<keyword evidence="6" id="KW-1185">Reference proteome</keyword>
<dbReference type="SUPFAM" id="SSF55785">
    <property type="entry name" value="PYP-like sensor domain (PAS domain)"/>
    <property type="match status" value="1"/>
</dbReference>
<feature type="domain" description="EAL" evidence="3">
    <location>
        <begin position="555"/>
        <end position="805"/>
    </location>
</feature>
<dbReference type="AlphaFoldDB" id="A0A4S3ZXY1"/>
<dbReference type="PANTHER" id="PTHR44757">
    <property type="entry name" value="DIGUANYLATE CYCLASE DGCP"/>
    <property type="match status" value="1"/>
</dbReference>
<dbReference type="InterPro" id="IPR052155">
    <property type="entry name" value="Biofilm_reg_signaling"/>
</dbReference>
<gene>
    <name evidence="5" type="ORF">E6C51_07785</name>
</gene>
<accession>A0A4S3ZXY1</accession>
<feature type="transmembrane region" description="Helical" evidence="1">
    <location>
        <begin position="6"/>
        <end position="30"/>
    </location>
</feature>
<dbReference type="CDD" id="cd01949">
    <property type="entry name" value="GGDEF"/>
    <property type="match status" value="1"/>
</dbReference>
<dbReference type="CDD" id="cd01948">
    <property type="entry name" value="EAL"/>
    <property type="match status" value="1"/>
</dbReference>
<keyword evidence="1" id="KW-1133">Transmembrane helix</keyword>
<dbReference type="Proteomes" id="UP000310754">
    <property type="component" value="Unassembled WGS sequence"/>
</dbReference>
<dbReference type="PANTHER" id="PTHR44757:SF2">
    <property type="entry name" value="BIOFILM ARCHITECTURE MAINTENANCE PROTEIN MBAA"/>
    <property type="match status" value="1"/>
</dbReference>
<evidence type="ECO:0000313" key="5">
    <source>
        <dbReference type="EMBL" id="THF50748.1"/>
    </source>
</evidence>
<evidence type="ECO:0000259" key="4">
    <source>
        <dbReference type="PROSITE" id="PS50887"/>
    </source>
</evidence>
<dbReference type="Pfam" id="PF00990">
    <property type="entry name" value="GGDEF"/>
    <property type="match status" value="1"/>
</dbReference>
<dbReference type="Gene3D" id="3.30.450.20">
    <property type="entry name" value="PAS domain"/>
    <property type="match status" value="1"/>
</dbReference>
<dbReference type="Pfam" id="PF00563">
    <property type="entry name" value="EAL"/>
    <property type="match status" value="1"/>
</dbReference>
<dbReference type="InterPro" id="IPR000160">
    <property type="entry name" value="GGDEF_dom"/>
</dbReference>
<keyword evidence="1" id="KW-0812">Transmembrane</keyword>
<dbReference type="InterPro" id="IPR001633">
    <property type="entry name" value="EAL_dom"/>
</dbReference>